<reference evidence="2 3" key="1">
    <citation type="journal article" date="2020" name="Microbiol. Resour. Announc.">
        <title>Draft Genome Sequence of a Cladosporium Species Isolated from the Mesophotic Ascidian Didemnum maculosum.</title>
        <authorList>
            <person name="Gioti A."/>
            <person name="Siaperas R."/>
            <person name="Nikolaivits E."/>
            <person name="Le Goff G."/>
            <person name="Ouazzani J."/>
            <person name="Kotoulas G."/>
            <person name="Topakas E."/>
        </authorList>
    </citation>
    <scope>NUCLEOTIDE SEQUENCE [LARGE SCALE GENOMIC DNA]</scope>
    <source>
        <strain evidence="2 3">TM138-S3</strain>
    </source>
</reference>
<dbReference type="GeneID" id="96002100"/>
<feature type="compositionally biased region" description="Low complexity" evidence="1">
    <location>
        <begin position="21"/>
        <end position="35"/>
    </location>
</feature>
<feature type="region of interest" description="Disordered" evidence="1">
    <location>
        <begin position="1"/>
        <end position="106"/>
    </location>
</feature>
<feature type="compositionally biased region" description="Polar residues" evidence="1">
    <location>
        <begin position="141"/>
        <end position="152"/>
    </location>
</feature>
<sequence>MARARKRILSTSSSDNVSMGSASSENSSPQSSFVSQPATSSSNAINMDAAQQPKDSRPLESRSEADGGIEAITQELRSEPYVTNDESDRRHELAQATSSSRNATGHAAENTIVHEDHEHDSEQPPGPSHNDRFLKKGAVTLNDTQSNRQWSSDIGKDGVSLDPEELKPEPRSRIAASWVKDAVLACKKTSSKQSPSRRSDLIIVLDTDDLSKSCLLDVKDLSRISAPLERLCSDATSASQGCVCDVGLQCCLLFRSDPSPEFVPQPLDGTLKPRCQPKSEEGSSEHAVQVKDGHKPAAVASLCGPGKNESRVDWIKAMHSFLQIIANNGAPGLLRMGPEAAMPQIEGIITIAEKYEAIDAVLIDFERLFFKYVGHRKFWEAIANDPIRYIKVGIALKISIVYEEAFEHLVGSAANFRYGQPYDDLPDVVQAAIERRSRELYHLRTNVNEELLLITVTVEPKESCAKPYIASQNRSPVSWVVVNIFRDWIGEHLGHLREETCDKPSLSELCKHEHDCHTVAGFYRTVAAGGDAYLRLDDVNNDWNHNFFALEDGDEEVVKDSLARLKQRAQELVAPLIDSSLQLRAEDVRVLNYLTCVKVQPEDIPWSTEDVDMDLY</sequence>
<evidence type="ECO:0000313" key="2">
    <source>
        <dbReference type="EMBL" id="KAL1590514.1"/>
    </source>
</evidence>
<protein>
    <submittedName>
        <fullName evidence="2">Uncharacterized protein</fullName>
    </submittedName>
</protein>
<dbReference type="AlphaFoldDB" id="A0AB34KZS3"/>
<dbReference type="PANTHER" id="PTHR38119:SF1">
    <property type="entry name" value="BTB DOMAIN-CONTAINING PROTEIN"/>
    <property type="match status" value="1"/>
</dbReference>
<dbReference type="EMBL" id="JAAQHG020000002">
    <property type="protein sequence ID" value="KAL1590514.1"/>
    <property type="molecule type" value="Genomic_DNA"/>
</dbReference>
<dbReference type="Proteomes" id="UP000803884">
    <property type="component" value="Unassembled WGS sequence"/>
</dbReference>
<proteinExistence type="predicted"/>
<dbReference type="RefSeq" id="XP_069233619.1">
    <property type="nucleotide sequence ID" value="XM_069369262.1"/>
</dbReference>
<name>A0AB34KZS3_9PEZI</name>
<feature type="compositionally biased region" description="Polar residues" evidence="1">
    <location>
        <begin position="36"/>
        <end position="45"/>
    </location>
</feature>
<feature type="region of interest" description="Disordered" evidence="1">
    <location>
        <begin position="140"/>
        <end position="170"/>
    </location>
</feature>
<keyword evidence="3" id="KW-1185">Reference proteome</keyword>
<feature type="compositionally biased region" description="Basic and acidic residues" evidence="1">
    <location>
        <begin position="54"/>
        <end position="65"/>
    </location>
</feature>
<comment type="caution">
    <text evidence="2">The sequence shown here is derived from an EMBL/GenBank/DDBJ whole genome shotgun (WGS) entry which is preliminary data.</text>
</comment>
<evidence type="ECO:0000313" key="3">
    <source>
        <dbReference type="Proteomes" id="UP000803884"/>
    </source>
</evidence>
<evidence type="ECO:0000256" key="1">
    <source>
        <dbReference type="SAM" id="MobiDB-lite"/>
    </source>
</evidence>
<dbReference type="PANTHER" id="PTHR38119">
    <property type="entry name" value="BTB DOMAIN-CONTAINING PROTEIN-RELATED"/>
    <property type="match status" value="1"/>
</dbReference>
<accession>A0AB34KZS3</accession>
<feature type="region of interest" description="Disordered" evidence="1">
    <location>
        <begin position="263"/>
        <end position="290"/>
    </location>
</feature>
<feature type="compositionally biased region" description="Basic and acidic residues" evidence="1">
    <location>
        <begin position="277"/>
        <end position="290"/>
    </location>
</feature>
<organism evidence="2 3">
    <name type="scientific">Cladosporium halotolerans</name>
    <dbReference type="NCBI Taxonomy" id="1052096"/>
    <lineage>
        <taxon>Eukaryota</taxon>
        <taxon>Fungi</taxon>
        <taxon>Dikarya</taxon>
        <taxon>Ascomycota</taxon>
        <taxon>Pezizomycotina</taxon>
        <taxon>Dothideomycetes</taxon>
        <taxon>Dothideomycetidae</taxon>
        <taxon>Cladosporiales</taxon>
        <taxon>Cladosporiaceae</taxon>
        <taxon>Cladosporium</taxon>
    </lineage>
</organism>
<feature type="compositionally biased region" description="Polar residues" evidence="1">
    <location>
        <begin position="9"/>
        <end position="20"/>
    </location>
</feature>
<gene>
    <name evidence="2" type="ORF">WHR41_00656</name>
</gene>